<dbReference type="EnsemblMetazoa" id="XM_028663813.1">
    <property type="protein sequence ID" value="XP_028519614.1"/>
    <property type="gene ID" value="LOC110254371"/>
</dbReference>
<feature type="domain" description="Helicase ATP-binding" evidence="6">
    <location>
        <begin position="123"/>
        <end position="304"/>
    </location>
</feature>
<dbReference type="Pfam" id="PF00270">
    <property type="entry name" value="DEAD"/>
    <property type="match status" value="1"/>
</dbReference>
<organism evidence="8 9">
    <name type="scientific">Exaiptasia diaphana</name>
    <name type="common">Tropical sea anemone</name>
    <name type="synonym">Aiptasia pulchella</name>
    <dbReference type="NCBI Taxonomy" id="2652724"/>
    <lineage>
        <taxon>Eukaryota</taxon>
        <taxon>Metazoa</taxon>
        <taxon>Cnidaria</taxon>
        <taxon>Anthozoa</taxon>
        <taxon>Hexacorallia</taxon>
        <taxon>Actiniaria</taxon>
        <taxon>Aiptasiidae</taxon>
        <taxon>Exaiptasia</taxon>
    </lineage>
</organism>
<evidence type="ECO:0000259" key="7">
    <source>
        <dbReference type="PROSITE" id="PS51194"/>
    </source>
</evidence>
<evidence type="ECO:0000256" key="1">
    <source>
        <dbReference type="ARBA" id="ARBA00022741"/>
    </source>
</evidence>
<dbReference type="PROSITE" id="PS51194">
    <property type="entry name" value="HELICASE_CTER"/>
    <property type="match status" value="1"/>
</dbReference>
<dbReference type="GO" id="GO:0005524">
    <property type="term" value="F:ATP binding"/>
    <property type="evidence" value="ECO:0007669"/>
    <property type="project" value="UniProtKB-KW"/>
</dbReference>
<dbReference type="PANTHER" id="PTHR47959">
    <property type="entry name" value="ATP-DEPENDENT RNA HELICASE RHLE-RELATED"/>
    <property type="match status" value="1"/>
</dbReference>
<dbReference type="GeneID" id="110254371"/>
<dbReference type="InterPro" id="IPR027417">
    <property type="entry name" value="P-loop_NTPase"/>
</dbReference>
<evidence type="ECO:0000313" key="8">
    <source>
        <dbReference type="EnsemblMetazoa" id="XP_028519614.1"/>
    </source>
</evidence>
<proteinExistence type="inferred from homology"/>
<protein>
    <recommendedName>
        <fullName evidence="10">RNA helicase</fullName>
    </recommendedName>
</protein>
<feature type="domain" description="Helicase C-terminal" evidence="7">
    <location>
        <begin position="201"/>
        <end position="382"/>
    </location>
</feature>
<keyword evidence="1 5" id="KW-0547">Nucleotide-binding</keyword>
<dbReference type="OMA" id="KMAFITC"/>
<dbReference type="OrthoDB" id="10261375at2759"/>
<keyword evidence="2 5" id="KW-0378">Hydrolase</keyword>
<evidence type="ECO:0000256" key="4">
    <source>
        <dbReference type="ARBA" id="ARBA00022840"/>
    </source>
</evidence>
<dbReference type="InterPro" id="IPR001650">
    <property type="entry name" value="Helicase_C-like"/>
</dbReference>
<name>A0A913YWK1_EXADI</name>
<accession>A0A913YWK1</accession>
<dbReference type="Proteomes" id="UP000887567">
    <property type="component" value="Unplaced"/>
</dbReference>
<evidence type="ECO:0000313" key="9">
    <source>
        <dbReference type="Proteomes" id="UP000887567"/>
    </source>
</evidence>
<evidence type="ECO:0008006" key="10">
    <source>
        <dbReference type="Google" id="ProtNLM"/>
    </source>
</evidence>
<evidence type="ECO:0000256" key="3">
    <source>
        <dbReference type="ARBA" id="ARBA00022806"/>
    </source>
</evidence>
<dbReference type="Gene3D" id="3.40.50.300">
    <property type="entry name" value="P-loop containing nucleotide triphosphate hydrolases"/>
    <property type="match status" value="2"/>
</dbReference>
<keyword evidence="4 5" id="KW-0067">ATP-binding</keyword>
<dbReference type="GO" id="GO:0016787">
    <property type="term" value="F:hydrolase activity"/>
    <property type="evidence" value="ECO:0007669"/>
    <property type="project" value="UniProtKB-KW"/>
</dbReference>
<dbReference type="RefSeq" id="XP_028519614.1">
    <property type="nucleotide sequence ID" value="XM_028663813.1"/>
</dbReference>
<keyword evidence="9" id="KW-1185">Reference proteome</keyword>
<dbReference type="InterPro" id="IPR014001">
    <property type="entry name" value="Helicase_ATP-bd"/>
</dbReference>
<dbReference type="InterPro" id="IPR000629">
    <property type="entry name" value="RNA-helicase_DEAD-box_CS"/>
</dbReference>
<dbReference type="PANTHER" id="PTHR47959:SF8">
    <property type="entry name" value="RNA HELICASE"/>
    <property type="match status" value="1"/>
</dbReference>
<dbReference type="KEGG" id="epa:110254371"/>
<sequence>MVVFFITCHVGKNANLVWYLLLTFNLQLVPRPMGNFHLYETVNFINLWDSLAGPPILFLPIPYAKQAINSLSFLKEMPHNSNDTGTQAARVKINACRCLSAPVYKGIMKKGYKIPTPIQRKAIPVVMDGKDVVAMARTGSGKTAAFLIPMFEKLQSHSAKTGARALILSPTRELAMQTLKFIKEIGRFTGLKSAVVLGGDSFESQFAAIHKNPDIIVATPGRFLHVITEMDLKLSSVEYVVFDEADRYVVSGISRFFQITNSTFLCHTTKTSCRLCQGCLILSARTINVSKFQHKKTMVMVVTDVAARGIDIPMLDNVINFHFPAKSKLFVHRVGRVARAGRTGTAYSLVANDEVAHMLDLHLFLGRPLRLATTESTSEEANLFGGVPQSIVDEEDDFLRTAHDQSCDLASLQGVYTNAYKQYLRSRPVASSESVKRAKELVTSSIAVHPVIGSVGDQSSITQAQLLEGVRNFKSRQTIFEVGPTSKTNGHHVMKLKRKRHGEVIEKAHQRKHEQQMKDTTRQFESAEQCDLADDSDVKSLFTTVIDSGNKKRNKYEPSKTYRDENYIPHRSTDHYAEKGFGLEISTFEKEAAGSVIEIKGDDDQGLRRSKSVKK</sequence>
<dbReference type="InterPro" id="IPR011545">
    <property type="entry name" value="DEAD/DEAH_box_helicase_dom"/>
</dbReference>
<evidence type="ECO:0000256" key="2">
    <source>
        <dbReference type="ARBA" id="ARBA00022801"/>
    </source>
</evidence>
<dbReference type="PROSITE" id="PS51192">
    <property type="entry name" value="HELICASE_ATP_BIND_1"/>
    <property type="match status" value="1"/>
</dbReference>
<dbReference type="GO" id="GO:0005829">
    <property type="term" value="C:cytosol"/>
    <property type="evidence" value="ECO:0007669"/>
    <property type="project" value="TreeGrafter"/>
</dbReference>
<reference evidence="8" key="1">
    <citation type="submission" date="2022-11" db="UniProtKB">
        <authorList>
            <consortium name="EnsemblMetazoa"/>
        </authorList>
    </citation>
    <scope>IDENTIFICATION</scope>
</reference>
<dbReference type="Pfam" id="PF00271">
    <property type="entry name" value="Helicase_C"/>
    <property type="match status" value="1"/>
</dbReference>
<dbReference type="GO" id="GO:0003676">
    <property type="term" value="F:nucleic acid binding"/>
    <property type="evidence" value="ECO:0007669"/>
    <property type="project" value="InterPro"/>
</dbReference>
<dbReference type="CDD" id="cd18787">
    <property type="entry name" value="SF2_C_DEAD"/>
    <property type="match status" value="1"/>
</dbReference>
<dbReference type="GO" id="GO:0003724">
    <property type="term" value="F:RNA helicase activity"/>
    <property type="evidence" value="ECO:0007669"/>
    <property type="project" value="TreeGrafter"/>
</dbReference>
<dbReference type="SMART" id="SM00487">
    <property type="entry name" value="DEXDc"/>
    <property type="match status" value="1"/>
</dbReference>
<dbReference type="InterPro" id="IPR050079">
    <property type="entry name" value="DEAD_box_RNA_helicase"/>
</dbReference>
<dbReference type="SMART" id="SM00490">
    <property type="entry name" value="HELICc"/>
    <property type="match status" value="1"/>
</dbReference>
<evidence type="ECO:0000259" key="6">
    <source>
        <dbReference type="PROSITE" id="PS51192"/>
    </source>
</evidence>
<dbReference type="AlphaFoldDB" id="A0A913YWK1"/>
<dbReference type="SUPFAM" id="SSF52540">
    <property type="entry name" value="P-loop containing nucleoside triphosphate hydrolases"/>
    <property type="match status" value="1"/>
</dbReference>
<comment type="similarity">
    <text evidence="5">Belongs to the DEAD box helicase family.</text>
</comment>
<evidence type="ECO:0000256" key="5">
    <source>
        <dbReference type="RuleBase" id="RU000492"/>
    </source>
</evidence>
<keyword evidence="3 5" id="KW-0347">Helicase</keyword>
<dbReference type="PROSITE" id="PS00039">
    <property type="entry name" value="DEAD_ATP_HELICASE"/>
    <property type="match status" value="1"/>
</dbReference>